<proteinExistence type="inferred from homology"/>
<reference evidence="6" key="2">
    <citation type="submission" date="2013-01" db="EMBL/GenBank/DDBJ databases">
        <title>The wheat powdery mildew genome reveals unique evolution of an obligate biotroph.</title>
        <authorList>
            <person name="Oberhaensli S."/>
            <person name="Wicker T."/>
            <person name="Keller B."/>
        </authorList>
    </citation>
    <scope>NUCLEOTIDE SEQUENCE</scope>
    <source>
        <strain evidence="6">96224</strain>
    </source>
</reference>
<dbReference type="PANTHER" id="PTHR10241">
    <property type="entry name" value="LETHAL 2 GIANT LARVAE PROTEIN"/>
    <property type="match status" value="1"/>
</dbReference>
<dbReference type="GO" id="GO:0045159">
    <property type="term" value="F:myosin II binding"/>
    <property type="evidence" value="ECO:0007669"/>
    <property type="project" value="TreeGrafter"/>
</dbReference>
<protein>
    <submittedName>
        <fullName evidence="7">Bgt-1722</fullName>
    </submittedName>
</protein>
<dbReference type="AlphaFoldDB" id="A0A061HFD9"/>
<feature type="compositionally biased region" description="Polar residues" evidence="4">
    <location>
        <begin position="912"/>
        <end position="925"/>
    </location>
</feature>
<dbReference type="OrthoDB" id="19944at2759"/>
<dbReference type="InterPro" id="IPR013905">
    <property type="entry name" value="Lgl_C_dom"/>
</dbReference>
<organism evidence="7">
    <name type="scientific">Blumeria graminis f. sp. tritici 96224</name>
    <dbReference type="NCBI Taxonomy" id="1268274"/>
    <lineage>
        <taxon>Eukaryota</taxon>
        <taxon>Fungi</taxon>
        <taxon>Dikarya</taxon>
        <taxon>Ascomycota</taxon>
        <taxon>Pezizomycotina</taxon>
        <taxon>Leotiomycetes</taxon>
        <taxon>Erysiphales</taxon>
        <taxon>Erysiphaceae</taxon>
        <taxon>Blumeria</taxon>
    </lineage>
</organism>
<evidence type="ECO:0000313" key="6">
    <source>
        <dbReference type="EMBL" id="EPQ63551.1"/>
    </source>
</evidence>
<dbReference type="HOGENOM" id="CLU_006030_0_0_1"/>
<dbReference type="SUPFAM" id="SSF50978">
    <property type="entry name" value="WD40 repeat-like"/>
    <property type="match status" value="1"/>
</dbReference>
<dbReference type="InterPro" id="IPR036322">
    <property type="entry name" value="WD40_repeat_dom_sf"/>
</dbReference>
<evidence type="ECO:0000313" key="8">
    <source>
        <dbReference type="Proteomes" id="UP000053110"/>
    </source>
</evidence>
<dbReference type="SMART" id="SM00320">
    <property type="entry name" value="WD40"/>
    <property type="match status" value="4"/>
</dbReference>
<feature type="region of interest" description="Disordered" evidence="4">
    <location>
        <begin position="888"/>
        <end position="928"/>
    </location>
</feature>
<dbReference type="Gene3D" id="2.130.10.10">
    <property type="entry name" value="YVTN repeat-like/Quinoprotein amine dehydrogenase"/>
    <property type="match status" value="2"/>
</dbReference>
<sequence>MASFLRSKKAGVQNDLSAGIIPENFAPAIQSHFGINSQICCLAYDPVQSILVLGTKESKFGSGQIYIFTREGAQFILNFPHRTSVRNLQLCAERLVSIDSKNRLTVWSLFTKKIVASLILPGIVSTIITDPTLDWVFIGLQTGKVLAYDLDQKKLAPLQLPNFWQEKTKKLLKVPVVSMQLHPRNVDQLLIGYSEGAVLYSFKQNEAIKYFGDILPENQTDRLSSSTGRTISLTQVFWHPTGTFIGTAHGDSSIRFWDPKDGRFISEKNLSDPTFKTSVEKRHEPSDLPEEHFVKISWCCRDNPEDTMLLIAGGLLGGNTRNGLTIIEFGTTPVYATSTWQILSEFFGGKREVQLPTPTRADVIDYCLIPSSSPHYAGAQNPLALLALLTSGELLTLSFPTGTPIPPTNILHPSISFVHPFIDLLDISPIDRSRWLSMIEKREVQPLFSKEIDQSKKPPKKFEDREVILASHGDGTVKIWDAEYYNHPENSTMLQVDISRALGRSDEIKISSLSLGETTGELATGTDTGEVILHQWGNNKMFGREISEFPEIKIGELIDISTRSEPLLKEGLMPNILFKMSQKSITVVKMSNVGFVCAGSECGRILIIDLRGPTVIYSSSISQIVSPHKPSALSKLKKGQSNILEDWPVVIEFGVMNLDGDNYSSICCFVGTYLGKILTFKILPGSETPYTVEYVGASLLSDKIISIIPIKSSSGQLAKATADTVRALPLGQQTDAVIVAVSQTEIRIFRPATSKGASKTLDSHFCEAAQIVAFENQRYILTCIFGDASLRAFSLPGLKEVNSAKISVLEASLLSSAKIGCVGRVYGWTGPSEISILNIWKTNHSKTSNSHTIYNPKIETPPRPTISNLEWITGSQFVSQADLDQLIGGPDRLPSKQTSIVSSTAGSKARSTDTSAGPESQNSESWGDYMSRQINERTEKLNLVENTMDKVQENSQGWADDVGKFVKKQKKNMILSTVTGKWF</sequence>
<dbReference type="GO" id="GO:0005737">
    <property type="term" value="C:cytoplasm"/>
    <property type="evidence" value="ECO:0007669"/>
    <property type="project" value="TreeGrafter"/>
</dbReference>
<dbReference type="Pfam" id="PF08596">
    <property type="entry name" value="Lgl_C"/>
    <property type="match status" value="1"/>
</dbReference>
<evidence type="ECO:0000256" key="2">
    <source>
        <dbReference type="ARBA" id="ARBA00022483"/>
    </source>
</evidence>
<reference evidence="8" key="1">
    <citation type="journal article" date="2013" name="Nat. Genet.">
        <title>The wheat powdery mildew genome shows the unique evolution of an obligate biotroph.</title>
        <authorList>
            <person name="Wicker T."/>
            <person name="Oberhaensli S."/>
            <person name="Parlange F."/>
            <person name="Buchmann J.P."/>
            <person name="Shatalina M."/>
            <person name="Roffler S."/>
            <person name="Ben-David R."/>
            <person name="Dolezel J."/>
            <person name="Simkova H."/>
            <person name="Schulze-Lefert P."/>
            <person name="Spanu P.D."/>
            <person name="Bruggmann R."/>
            <person name="Amselem J."/>
            <person name="Quesneville H."/>
            <person name="Ver Loren van Themaat E."/>
            <person name="Paape T."/>
            <person name="Shimizu K.K."/>
            <person name="Keller B."/>
        </authorList>
    </citation>
    <scope>NUCLEOTIDE SEQUENCE [LARGE SCALE GENOMIC DNA]</scope>
    <source>
        <strain evidence="8">96224</strain>
    </source>
</reference>
<feature type="domain" description="Lethal giant larvae (Lgl)-like C-terminal" evidence="5">
    <location>
        <begin position="508"/>
        <end position="896"/>
    </location>
</feature>
<evidence type="ECO:0000256" key="4">
    <source>
        <dbReference type="SAM" id="MobiDB-lite"/>
    </source>
</evidence>
<comment type="similarity">
    <text evidence="1">Belongs to the WD repeat L(2)GL family.</text>
</comment>
<reference evidence="7" key="3">
    <citation type="submission" date="2018-07" db="EMBL/GenBank/DDBJ databases">
        <authorList>
            <person name="Quirk P.G."/>
            <person name="Krulwich T.A."/>
        </authorList>
    </citation>
    <scope>NUCLEOTIDE SEQUENCE</scope>
    <source>
        <strain evidence="7">96224</strain>
    </source>
</reference>
<dbReference type="GO" id="GO:0019905">
    <property type="term" value="F:syntaxin binding"/>
    <property type="evidence" value="ECO:0007669"/>
    <property type="project" value="TreeGrafter"/>
</dbReference>
<keyword evidence="3" id="KW-0853">WD repeat</keyword>
<gene>
    <name evidence="6" type="ORF">BGT96224_1722</name>
    <name evidence="7" type="ORF">BGT96224V2_LOCUS4909</name>
</gene>
<dbReference type="EMBL" id="UIGY01000141">
    <property type="protein sequence ID" value="SUZ11765.1"/>
    <property type="molecule type" value="Genomic_DNA"/>
</dbReference>
<name>A0A061HFD9_BLUGR</name>
<feature type="compositionally biased region" description="Polar residues" evidence="4">
    <location>
        <begin position="895"/>
        <end position="906"/>
    </location>
</feature>
<dbReference type="PROSITE" id="PS50082">
    <property type="entry name" value="WD_REPEATS_2"/>
    <property type="match status" value="1"/>
</dbReference>
<accession>A0A061HFD9</accession>
<dbReference type="InterPro" id="IPR001680">
    <property type="entry name" value="WD40_rpt"/>
</dbReference>
<evidence type="ECO:0000259" key="5">
    <source>
        <dbReference type="Pfam" id="PF08596"/>
    </source>
</evidence>
<dbReference type="Proteomes" id="UP000053110">
    <property type="component" value="Unassembled WGS sequence"/>
</dbReference>
<evidence type="ECO:0000256" key="3">
    <source>
        <dbReference type="PROSITE-ProRule" id="PRU00221"/>
    </source>
</evidence>
<dbReference type="PANTHER" id="PTHR10241:SF25">
    <property type="entry name" value="TOMOSYN, ISOFORM C"/>
    <property type="match status" value="1"/>
</dbReference>
<feature type="repeat" description="WD" evidence="3">
    <location>
        <begin position="226"/>
        <end position="267"/>
    </location>
</feature>
<dbReference type="GO" id="GO:0005886">
    <property type="term" value="C:plasma membrane"/>
    <property type="evidence" value="ECO:0007669"/>
    <property type="project" value="TreeGrafter"/>
</dbReference>
<dbReference type="GO" id="GO:0005096">
    <property type="term" value="F:GTPase activator activity"/>
    <property type="evidence" value="ECO:0007669"/>
    <property type="project" value="TreeGrafter"/>
</dbReference>
<dbReference type="EMBL" id="KE375109">
    <property type="protein sequence ID" value="EPQ63551.1"/>
    <property type="molecule type" value="Genomic_DNA"/>
</dbReference>
<evidence type="ECO:0000256" key="1">
    <source>
        <dbReference type="ARBA" id="ARBA00008070"/>
    </source>
</evidence>
<dbReference type="GO" id="GO:0006893">
    <property type="term" value="P:Golgi to plasma membrane transport"/>
    <property type="evidence" value="ECO:0007669"/>
    <property type="project" value="TreeGrafter"/>
</dbReference>
<dbReference type="GO" id="GO:0006887">
    <property type="term" value="P:exocytosis"/>
    <property type="evidence" value="ECO:0007669"/>
    <property type="project" value="UniProtKB-KW"/>
</dbReference>
<evidence type="ECO:0000313" key="7">
    <source>
        <dbReference type="EMBL" id="SUZ11765.1"/>
    </source>
</evidence>
<dbReference type="InterPro" id="IPR015943">
    <property type="entry name" value="WD40/YVTN_repeat-like_dom_sf"/>
</dbReference>
<keyword evidence="2" id="KW-0268">Exocytosis</keyword>